<sequence>MRLKPLEYFLEFEKLALLNQGRDVVGSRVLIHELQEGCFSLGRRELVNKAEPARKSSLFRARLVAG</sequence>
<proteinExistence type="predicted"/>
<organism evidence="1 2">
    <name type="scientific">Hymenobacter glacieicola</name>
    <dbReference type="NCBI Taxonomy" id="1562124"/>
    <lineage>
        <taxon>Bacteria</taxon>
        <taxon>Pseudomonadati</taxon>
        <taxon>Bacteroidota</taxon>
        <taxon>Cytophagia</taxon>
        <taxon>Cytophagales</taxon>
        <taxon>Hymenobacteraceae</taxon>
        <taxon>Hymenobacter</taxon>
    </lineage>
</organism>
<keyword evidence="2" id="KW-1185">Reference proteome</keyword>
<dbReference type="EMBL" id="BMGS01000005">
    <property type="protein sequence ID" value="GGG45364.1"/>
    <property type="molecule type" value="Genomic_DNA"/>
</dbReference>
<name>A0ABQ1WWK8_9BACT</name>
<comment type="caution">
    <text evidence="1">The sequence shown here is derived from an EMBL/GenBank/DDBJ whole genome shotgun (WGS) entry which is preliminary data.</text>
</comment>
<evidence type="ECO:0000313" key="1">
    <source>
        <dbReference type="EMBL" id="GGG45364.1"/>
    </source>
</evidence>
<gene>
    <name evidence="1" type="ORF">GCM10011378_22000</name>
</gene>
<evidence type="ECO:0000313" key="2">
    <source>
        <dbReference type="Proteomes" id="UP000601361"/>
    </source>
</evidence>
<protein>
    <submittedName>
        <fullName evidence="1">Uncharacterized protein</fullName>
    </submittedName>
</protein>
<reference evidence="2" key="1">
    <citation type="journal article" date="2019" name="Int. J. Syst. Evol. Microbiol.">
        <title>The Global Catalogue of Microorganisms (GCM) 10K type strain sequencing project: providing services to taxonomists for standard genome sequencing and annotation.</title>
        <authorList>
            <consortium name="The Broad Institute Genomics Platform"/>
            <consortium name="The Broad Institute Genome Sequencing Center for Infectious Disease"/>
            <person name="Wu L."/>
            <person name="Ma J."/>
        </authorList>
    </citation>
    <scope>NUCLEOTIDE SEQUENCE [LARGE SCALE GENOMIC DNA]</scope>
    <source>
        <strain evidence="2">CGMCC 1.12990</strain>
    </source>
</reference>
<dbReference type="Proteomes" id="UP000601361">
    <property type="component" value="Unassembled WGS sequence"/>
</dbReference>
<accession>A0ABQ1WWK8</accession>